<comment type="caution">
    <text evidence="5">The sequence shown here is derived from an EMBL/GenBank/DDBJ whole genome shotgun (WGS) entry which is preliminary data.</text>
</comment>
<proteinExistence type="predicted"/>
<dbReference type="InterPro" id="IPR036388">
    <property type="entry name" value="WH-like_DNA-bd_sf"/>
</dbReference>
<keyword evidence="1" id="KW-0805">Transcription regulation</keyword>
<evidence type="ECO:0000313" key="6">
    <source>
        <dbReference type="Proteomes" id="UP001194539"/>
    </source>
</evidence>
<name>A0ABS0PG05_9BRAD</name>
<keyword evidence="6" id="KW-1185">Reference proteome</keyword>
<dbReference type="PRINTS" id="PR00035">
    <property type="entry name" value="HTHGNTR"/>
</dbReference>
<dbReference type="Pfam" id="PF00392">
    <property type="entry name" value="GntR"/>
    <property type="match status" value="1"/>
</dbReference>
<evidence type="ECO:0000259" key="4">
    <source>
        <dbReference type="PROSITE" id="PS50949"/>
    </source>
</evidence>
<dbReference type="PROSITE" id="PS50949">
    <property type="entry name" value="HTH_GNTR"/>
    <property type="match status" value="1"/>
</dbReference>
<protein>
    <submittedName>
        <fullName evidence="5">GntR family transcriptional regulator</fullName>
    </submittedName>
</protein>
<dbReference type="RefSeq" id="WP_197969662.1">
    <property type="nucleotide sequence ID" value="NZ_JACEGD010000076.1"/>
</dbReference>
<gene>
    <name evidence="5" type="ORF">H1B27_38835</name>
</gene>
<dbReference type="InterPro" id="IPR036390">
    <property type="entry name" value="WH_DNA-bd_sf"/>
</dbReference>
<dbReference type="SUPFAM" id="SSF64288">
    <property type="entry name" value="Chorismate lyase-like"/>
    <property type="match status" value="1"/>
</dbReference>
<dbReference type="InterPro" id="IPR028978">
    <property type="entry name" value="Chorismate_lyase_/UTRA_dom_sf"/>
</dbReference>
<dbReference type="InterPro" id="IPR011663">
    <property type="entry name" value="UTRA"/>
</dbReference>
<keyword evidence="2" id="KW-0238">DNA-binding</keyword>
<organism evidence="5 6">
    <name type="scientific">Bradyrhizobium diversitatis</name>
    <dbReference type="NCBI Taxonomy" id="2755406"/>
    <lineage>
        <taxon>Bacteria</taxon>
        <taxon>Pseudomonadati</taxon>
        <taxon>Pseudomonadota</taxon>
        <taxon>Alphaproteobacteria</taxon>
        <taxon>Hyphomicrobiales</taxon>
        <taxon>Nitrobacteraceae</taxon>
        <taxon>Bradyrhizobium</taxon>
    </lineage>
</organism>
<dbReference type="CDD" id="cd07377">
    <property type="entry name" value="WHTH_GntR"/>
    <property type="match status" value="1"/>
</dbReference>
<dbReference type="InterPro" id="IPR000524">
    <property type="entry name" value="Tscrpt_reg_HTH_GntR"/>
</dbReference>
<reference evidence="5 6" key="1">
    <citation type="submission" date="2020-07" db="EMBL/GenBank/DDBJ databases">
        <title>Bradyrhizobium diversity isolated from nodules of indigenous legumes of Western Australia.</title>
        <authorList>
            <person name="Klepa M.S."/>
        </authorList>
    </citation>
    <scope>NUCLEOTIDE SEQUENCE [LARGE SCALE GENOMIC DNA]</scope>
    <source>
        <strain evidence="5 6">CNPSo 4019</strain>
    </source>
</reference>
<dbReference type="SUPFAM" id="SSF46785">
    <property type="entry name" value="Winged helix' DNA-binding domain"/>
    <property type="match status" value="1"/>
</dbReference>
<dbReference type="SMART" id="SM00345">
    <property type="entry name" value="HTH_GNTR"/>
    <property type="match status" value="1"/>
</dbReference>
<dbReference type="PANTHER" id="PTHR44846">
    <property type="entry name" value="MANNOSYL-D-GLYCERATE TRANSPORT/METABOLISM SYSTEM REPRESSOR MNGR-RELATED"/>
    <property type="match status" value="1"/>
</dbReference>
<dbReference type="Gene3D" id="3.40.1410.10">
    <property type="entry name" value="Chorismate lyase-like"/>
    <property type="match status" value="1"/>
</dbReference>
<dbReference type="Proteomes" id="UP001194539">
    <property type="component" value="Unassembled WGS sequence"/>
</dbReference>
<evidence type="ECO:0000256" key="1">
    <source>
        <dbReference type="ARBA" id="ARBA00023015"/>
    </source>
</evidence>
<feature type="domain" description="HTH gntR-type" evidence="4">
    <location>
        <begin position="6"/>
        <end position="74"/>
    </location>
</feature>
<dbReference type="EMBL" id="JACEGD010000076">
    <property type="protein sequence ID" value="MBH5392166.1"/>
    <property type="molecule type" value="Genomic_DNA"/>
</dbReference>
<dbReference type="Pfam" id="PF07702">
    <property type="entry name" value="UTRA"/>
    <property type="match status" value="1"/>
</dbReference>
<dbReference type="InterPro" id="IPR050679">
    <property type="entry name" value="Bact_HTH_transcr_reg"/>
</dbReference>
<evidence type="ECO:0000256" key="2">
    <source>
        <dbReference type="ARBA" id="ARBA00023125"/>
    </source>
</evidence>
<evidence type="ECO:0000313" key="5">
    <source>
        <dbReference type="EMBL" id="MBH5392166.1"/>
    </source>
</evidence>
<dbReference type="Gene3D" id="1.10.10.10">
    <property type="entry name" value="Winged helix-like DNA-binding domain superfamily/Winged helix DNA-binding domain"/>
    <property type="match status" value="1"/>
</dbReference>
<keyword evidence="3" id="KW-0804">Transcription</keyword>
<accession>A0ABS0PG05</accession>
<evidence type="ECO:0000256" key="3">
    <source>
        <dbReference type="ARBA" id="ARBA00023163"/>
    </source>
</evidence>
<dbReference type="PANTHER" id="PTHR44846:SF1">
    <property type="entry name" value="MANNOSYL-D-GLYCERATE TRANSPORT_METABOLISM SYSTEM REPRESSOR MNGR-RELATED"/>
    <property type="match status" value="1"/>
</dbReference>
<dbReference type="SMART" id="SM00866">
    <property type="entry name" value="UTRA"/>
    <property type="match status" value="1"/>
</dbReference>
<sequence length="243" mass="27242">MLNGDQFLYRSVSRKLRALVGTDKYGPGAQLPSAQDLAKEFGVSTITIRRAIRDLILEGHLVGRQGRGVFVASRRKITRRLLKEDGISTLEDDLRKAGMKPSIQELDLTLAPSGDDKGLDRNNAGIGYRLDRIVLADDEPVALDRIWFPRHLVDPSQLRGHLERSIIQVRNSEFDHIDFCIEGSTATEEQAAFLKIVTGFPVLVIRFALIGTDGRPLFVGRTIARADRFEYQFRATPPVHKPK</sequence>